<proteinExistence type="predicted"/>
<protein>
    <submittedName>
        <fullName evidence="2">Uncharacterized protein</fullName>
    </submittedName>
</protein>
<dbReference type="AlphaFoldDB" id="A0A165EKQ3"/>
<name>A0A165EKQ3_EXIGL</name>
<dbReference type="InParanoid" id="A0A165EKQ3"/>
<dbReference type="STRING" id="1314781.A0A165EKQ3"/>
<dbReference type="Proteomes" id="UP000077266">
    <property type="component" value="Unassembled WGS sequence"/>
</dbReference>
<feature type="region of interest" description="Disordered" evidence="1">
    <location>
        <begin position="1"/>
        <end position="52"/>
    </location>
</feature>
<dbReference type="EMBL" id="KV426134">
    <property type="protein sequence ID" value="KZV87166.1"/>
    <property type="molecule type" value="Genomic_DNA"/>
</dbReference>
<feature type="region of interest" description="Disordered" evidence="1">
    <location>
        <begin position="188"/>
        <end position="215"/>
    </location>
</feature>
<gene>
    <name evidence="2" type="ORF">EXIGLDRAFT_209121</name>
</gene>
<accession>A0A165EKQ3</accession>
<dbReference type="OrthoDB" id="3262173at2759"/>
<feature type="compositionally biased region" description="Polar residues" evidence="1">
    <location>
        <begin position="65"/>
        <end position="76"/>
    </location>
</feature>
<feature type="compositionally biased region" description="Basic and acidic residues" evidence="1">
    <location>
        <begin position="472"/>
        <end position="483"/>
    </location>
</feature>
<feature type="region of interest" description="Disordered" evidence="1">
    <location>
        <begin position="274"/>
        <end position="295"/>
    </location>
</feature>
<evidence type="ECO:0000313" key="3">
    <source>
        <dbReference type="Proteomes" id="UP000077266"/>
    </source>
</evidence>
<feature type="region of interest" description="Disordered" evidence="1">
    <location>
        <begin position="65"/>
        <end position="101"/>
    </location>
</feature>
<reference evidence="2 3" key="1">
    <citation type="journal article" date="2016" name="Mol. Biol. Evol.">
        <title>Comparative Genomics of Early-Diverging Mushroom-Forming Fungi Provides Insights into the Origins of Lignocellulose Decay Capabilities.</title>
        <authorList>
            <person name="Nagy L.G."/>
            <person name="Riley R."/>
            <person name="Tritt A."/>
            <person name="Adam C."/>
            <person name="Daum C."/>
            <person name="Floudas D."/>
            <person name="Sun H."/>
            <person name="Yadav J.S."/>
            <person name="Pangilinan J."/>
            <person name="Larsson K.H."/>
            <person name="Matsuura K."/>
            <person name="Barry K."/>
            <person name="Labutti K."/>
            <person name="Kuo R."/>
            <person name="Ohm R.A."/>
            <person name="Bhattacharya S.S."/>
            <person name="Shirouzu T."/>
            <person name="Yoshinaga Y."/>
            <person name="Martin F.M."/>
            <person name="Grigoriev I.V."/>
            <person name="Hibbett D.S."/>
        </authorList>
    </citation>
    <scope>NUCLEOTIDE SEQUENCE [LARGE SCALE GENOMIC DNA]</scope>
    <source>
        <strain evidence="2 3">HHB12029</strain>
    </source>
</reference>
<feature type="compositionally biased region" description="Low complexity" evidence="1">
    <location>
        <begin position="77"/>
        <end position="92"/>
    </location>
</feature>
<evidence type="ECO:0000256" key="1">
    <source>
        <dbReference type="SAM" id="MobiDB-lite"/>
    </source>
</evidence>
<organism evidence="2 3">
    <name type="scientific">Exidia glandulosa HHB12029</name>
    <dbReference type="NCBI Taxonomy" id="1314781"/>
    <lineage>
        <taxon>Eukaryota</taxon>
        <taxon>Fungi</taxon>
        <taxon>Dikarya</taxon>
        <taxon>Basidiomycota</taxon>
        <taxon>Agaricomycotina</taxon>
        <taxon>Agaricomycetes</taxon>
        <taxon>Auriculariales</taxon>
        <taxon>Exidiaceae</taxon>
        <taxon>Exidia</taxon>
    </lineage>
</organism>
<sequence>MTRAPLPPRAHTFYAPPVGSSTASYLGGEDGEHRPAPTPTPMPVVLDTDTAPPLPHEEIQLQEGASGSIGSTPEPNSSAAHASEVVSASTSARQSVDPSVPLDLPSGSALLAANAEGRAEQLLERRIAGNREREYAFRSDPMVAEVEPSRVKCAMCGTWLKLSTERDYCPHHWAVHKKRCKERDSWLRVHGGPPKAPKPPRKSSAPGHAHGPGPLFTNHPLPAYIPGPPGSGVAYVPVPMPLSMQGLPPPPPSEPRRLRALPPQNYTLPHLMTPPPPPSAQLKREDSSHTTVQVRTTDVDRRRALEADPDVRAVRPDAVQCNMCAKWIKLSNSHSYAPGNWSGYKGHKVRCRERNPQLTRDHNFIVGGPPVFADRVPPAPALAAATSSLPRITKPVSTRVPKSEEALRADERVRKVENGRLQCNLCGKWLKIPNFRTHLQNKCRARAVKDYDPEDDVISDGDGGYGPADVPAKVEQDEWKEDQMSDLTEVESSSEEERWTMRRGTRFT</sequence>
<evidence type="ECO:0000313" key="2">
    <source>
        <dbReference type="EMBL" id="KZV87166.1"/>
    </source>
</evidence>
<feature type="region of interest" description="Disordered" evidence="1">
    <location>
        <begin position="454"/>
        <end position="508"/>
    </location>
</feature>
<keyword evidence="3" id="KW-1185">Reference proteome</keyword>